<accession>X1HBW0</accession>
<dbReference type="InterPro" id="IPR001036">
    <property type="entry name" value="Acrflvin-R"/>
</dbReference>
<dbReference type="PRINTS" id="PR00702">
    <property type="entry name" value="ACRIFLAVINRP"/>
</dbReference>
<dbReference type="Gene3D" id="1.20.1640.10">
    <property type="entry name" value="Multidrug efflux transporter AcrB transmembrane domain"/>
    <property type="match status" value="1"/>
</dbReference>
<dbReference type="PANTHER" id="PTHR32063">
    <property type="match status" value="1"/>
</dbReference>
<feature type="non-terminal residue" evidence="2">
    <location>
        <position position="406"/>
    </location>
</feature>
<evidence type="ECO:0008006" key="3">
    <source>
        <dbReference type="Google" id="ProtNLM"/>
    </source>
</evidence>
<feature type="transmembrane region" description="Helical" evidence="1">
    <location>
        <begin position="355"/>
        <end position="375"/>
    </location>
</feature>
<dbReference type="SUPFAM" id="SSF82866">
    <property type="entry name" value="Multidrug efflux transporter AcrB transmembrane domain"/>
    <property type="match status" value="1"/>
</dbReference>
<dbReference type="GO" id="GO:0042910">
    <property type="term" value="F:xenobiotic transmembrane transporter activity"/>
    <property type="evidence" value="ECO:0007669"/>
    <property type="project" value="TreeGrafter"/>
</dbReference>
<feature type="transmembrane region" description="Helical" evidence="1">
    <location>
        <begin position="330"/>
        <end position="349"/>
    </location>
</feature>
<reference evidence="2" key="1">
    <citation type="journal article" date="2014" name="Front. Microbiol.">
        <title>High frequency of phylogenetically diverse reductive dehalogenase-homologous genes in deep subseafloor sedimentary metagenomes.</title>
        <authorList>
            <person name="Kawai M."/>
            <person name="Futagami T."/>
            <person name="Toyoda A."/>
            <person name="Takaki Y."/>
            <person name="Nishi S."/>
            <person name="Hori S."/>
            <person name="Arai W."/>
            <person name="Tsubouchi T."/>
            <person name="Morono Y."/>
            <person name="Uchiyama I."/>
            <person name="Ito T."/>
            <person name="Fujiyama A."/>
            <person name="Inagaki F."/>
            <person name="Takami H."/>
        </authorList>
    </citation>
    <scope>NUCLEOTIDE SEQUENCE</scope>
    <source>
        <strain evidence="2">Expedition CK06-06</strain>
    </source>
</reference>
<keyword evidence="1" id="KW-1133">Transmembrane helix</keyword>
<dbReference type="GO" id="GO:0005886">
    <property type="term" value="C:plasma membrane"/>
    <property type="evidence" value="ECO:0007669"/>
    <property type="project" value="TreeGrafter"/>
</dbReference>
<dbReference type="SUPFAM" id="SSF82714">
    <property type="entry name" value="Multidrug efflux transporter AcrB TolC docking domain, DN and DC subdomains"/>
    <property type="match status" value="1"/>
</dbReference>
<protein>
    <recommendedName>
        <fullName evidence="3">Efflux RND transporter permease subunit</fullName>
    </recommendedName>
</protein>
<comment type="caution">
    <text evidence="2">The sequence shown here is derived from an EMBL/GenBank/DDBJ whole genome shotgun (WGS) entry which is preliminary data.</text>
</comment>
<keyword evidence="1" id="KW-0472">Membrane</keyword>
<dbReference type="EMBL" id="BARU01005893">
    <property type="protein sequence ID" value="GAH42803.1"/>
    <property type="molecule type" value="Genomic_DNA"/>
</dbReference>
<dbReference type="Gene3D" id="3.30.70.1430">
    <property type="entry name" value="Multidrug efflux transporter AcrB pore domain"/>
    <property type="match status" value="1"/>
</dbReference>
<feature type="transmembrane region" description="Helical" evidence="1">
    <location>
        <begin position="12"/>
        <end position="29"/>
    </location>
</feature>
<dbReference type="SUPFAM" id="SSF82693">
    <property type="entry name" value="Multidrug efflux transporter AcrB pore domain, PN1, PN2, PC1 and PC2 subdomains"/>
    <property type="match status" value="2"/>
</dbReference>
<sequence length="406" mass="45039">MKITQLTIKRPITTFMFFLGIVLLGFVSLRELSVDLLPDISYPRLSVVTEYPGVAPEEIETFVTLPLEAAVSRIPGLRRVESVSKEGQSFMTLEFSWGTNMDFATLHTREKLDGAPIPEQAEDPVIIPLDPQSKPIMVIAISGDRSLLELKEFSEELIKPRLEQIEGIGSAEIVGGVEREIQVEVDLRLLSLYGLTIDQIAGRIDEFNQNLQGGTIRKGRFKYALRVVGEFEVLSEIGEISLKTTEERGVVRLKDVAQIQDSIKERQGITKLNEKESIGILVRKESGANTVEATRTTHEVLEDIKKENPGTEILVVSEQARYIEEAISSVLRSIIFGGILAFFVLFIFLQDLKTPIIIAVVIPISIIATFNLLYFRDITLNIMSLGGLALGVGMPIDNSIVVSESI</sequence>
<proteinExistence type="predicted"/>
<dbReference type="InterPro" id="IPR027463">
    <property type="entry name" value="AcrB_DN_DC_subdom"/>
</dbReference>
<dbReference type="PANTHER" id="PTHR32063:SF0">
    <property type="entry name" value="SWARMING MOTILITY PROTEIN SWRC"/>
    <property type="match status" value="1"/>
</dbReference>
<evidence type="ECO:0000256" key="1">
    <source>
        <dbReference type="SAM" id="Phobius"/>
    </source>
</evidence>
<organism evidence="2">
    <name type="scientific">marine sediment metagenome</name>
    <dbReference type="NCBI Taxonomy" id="412755"/>
    <lineage>
        <taxon>unclassified sequences</taxon>
        <taxon>metagenomes</taxon>
        <taxon>ecological metagenomes</taxon>
    </lineage>
</organism>
<dbReference type="Gene3D" id="3.30.2090.10">
    <property type="entry name" value="Multidrug efflux transporter AcrB TolC docking domain, DN and DC subdomains"/>
    <property type="match status" value="1"/>
</dbReference>
<dbReference type="AlphaFoldDB" id="X1HBW0"/>
<keyword evidence="1" id="KW-0812">Transmembrane</keyword>
<dbReference type="Gene3D" id="3.30.70.1320">
    <property type="entry name" value="Multidrug efflux transporter AcrB pore domain like"/>
    <property type="match status" value="1"/>
</dbReference>
<evidence type="ECO:0000313" key="2">
    <source>
        <dbReference type="EMBL" id="GAH42803.1"/>
    </source>
</evidence>
<dbReference type="Pfam" id="PF00873">
    <property type="entry name" value="ACR_tran"/>
    <property type="match status" value="1"/>
</dbReference>
<gene>
    <name evidence="2" type="ORF">S03H2_11561</name>
</gene>
<name>X1HBW0_9ZZZZ</name>